<proteinExistence type="predicted"/>
<sequence length="269" mass="28705">MPLIAFASPKGGVGKTTVSAHMAAILARRGHQVIAIDLDPQNALRMHLGVPMREEGGFLCDLESRPNWRDCLVETPSGVKLLPFGPQDPLRALELSVALMQDPSLLAEPVRDMLATPGQIVIIDSPPGPNAGLTAITSMLDLMVLILLADGGSAAIIPQIASNRFLGRGTLASRMADRGVVILNQVDAAEPLSDAVLDMAQATLGKRLIGAICRDQGLAEALADRSMLLDGEEGAGEDFQLLADALVARLRLTKPERPGYRGLFEWRRP</sequence>
<dbReference type="InterPro" id="IPR017746">
    <property type="entry name" value="Cellulose_synthase_operon_BcsQ"/>
</dbReference>
<name>A0ABS5QKH5_9PROT</name>
<dbReference type="PANTHER" id="PTHR13696">
    <property type="entry name" value="P-LOOP CONTAINING NUCLEOSIDE TRIPHOSPHATE HYDROLASE"/>
    <property type="match status" value="1"/>
</dbReference>
<protein>
    <submittedName>
        <fullName evidence="1">AAA family ATPase</fullName>
    </submittedName>
</protein>
<dbReference type="InterPro" id="IPR027417">
    <property type="entry name" value="P-loop_NTPase"/>
</dbReference>
<dbReference type="PANTHER" id="PTHR13696:SF99">
    <property type="entry name" value="COBYRINIC ACID AC-DIAMIDE SYNTHASE"/>
    <property type="match status" value="1"/>
</dbReference>
<gene>
    <name evidence="1" type="ORF">KHU32_21735</name>
</gene>
<accession>A0ABS5QKH5</accession>
<dbReference type="SUPFAM" id="SSF52540">
    <property type="entry name" value="P-loop containing nucleoside triphosphate hydrolases"/>
    <property type="match status" value="1"/>
</dbReference>
<reference evidence="1 2" key="1">
    <citation type="submission" date="2021-05" db="EMBL/GenBank/DDBJ databases">
        <title>Roseococcus sp. XZZS9, whole genome shotgun sequencing project.</title>
        <authorList>
            <person name="Zhao G."/>
            <person name="Shen L."/>
        </authorList>
    </citation>
    <scope>NUCLEOTIDE SEQUENCE [LARGE SCALE GENOMIC DNA]</scope>
    <source>
        <strain evidence="1 2">XZZS9</strain>
    </source>
</reference>
<dbReference type="InterPro" id="IPR050678">
    <property type="entry name" value="DNA_Partitioning_ATPase"/>
</dbReference>
<dbReference type="Pfam" id="PF06564">
    <property type="entry name" value="CBP_BcsQ"/>
    <property type="match status" value="1"/>
</dbReference>
<dbReference type="EMBL" id="JAHCDA010000005">
    <property type="protein sequence ID" value="MBS7813577.1"/>
    <property type="molecule type" value="Genomic_DNA"/>
</dbReference>
<organism evidence="1 2">
    <name type="scientific">Roseococcus pinisoli</name>
    <dbReference type="NCBI Taxonomy" id="2835040"/>
    <lineage>
        <taxon>Bacteria</taxon>
        <taxon>Pseudomonadati</taxon>
        <taxon>Pseudomonadota</taxon>
        <taxon>Alphaproteobacteria</taxon>
        <taxon>Acetobacterales</taxon>
        <taxon>Roseomonadaceae</taxon>
        <taxon>Roseococcus</taxon>
    </lineage>
</organism>
<dbReference type="Proteomes" id="UP000766336">
    <property type="component" value="Unassembled WGS sequence"/>
</dbReference>
<evidence type="ECO:0000313" key="2">
    <source>
        <dbReference type="Proteomes" id="UP000766336"/>
    </source>
</evidence>
<dbReference type="Gene3D" id="3.40.50.300">
    <property type="entry name" value="P-loop containing nucleotide triphosphate hydrolases"/>
    <property type="match status" value="1"/>
</dbReference>
<comment type="caution">
    <text evidence="1">The sequence shown here is derived from an EMBL/GenBank/DDBJ whole genome shotgun (WGS) entry which is preliminary data.</text>
</comment>
<evidence type="ECO:0000313" key="1">
    <source>
        <dbReference type="EMBL" id="MBS7813577.1"/>
    </source>
</evidence>
<dbReference type="CDD" id="cd02042">
    <property type="entry name" value="ParAB_family"/>
    <property type="match status" value="1"/>
</dbReference>
<dbReference type="RefSeq" id="WP_213672271.1">
    <property type="nucleotide sequence ID" value="NZ_JAHCDA010000005.1"/>
</dbReference>
<keyword evidence="2" id="KW-1185">Reference proteome</keyword>